<sequence>MTRNLRFSTSKVDLIRIPKSGYCIYRASQVGHAIPFSVLPKFPPHRLSAWSIAYHEMKCPFLHNLKVLCMAIILDMATRRAQARRNVRENAEQEAHPQAPQVPVDPLAEQVTNEEFKAAFQVLDQAVTAQANREWYP</sequence>
<dbReference type="InParanoid" id="M1DEU5"/>
<dbReference type="Gramene" id="PGSC0003DMT400087915">
    <property type="protein sequence ID" value="PGSC0003DMT400087915"/>
    <property type="gene ID" value="PGSC0003DMG400037486"/>
</dbReference>
<evidence type="ECO:0008006" key="4">
    <source>
        <dbReference type="Google" id="ProtNLM"/>
    </source>
</evidence>
<feature type="compositionally biased region" description="Basic and acidic residues" evidence="1">
    <location>
        <begin position="86"/>
        <end position="95"/>
    </location>
</feature>
<dbReference type="Proteomes" id="UP000011115">
    <property type="component" value="Unassembled WGS sequence"/>
</dbReference>
<dbReference type="AlphaFoldDB" id="M1DEU5"/>
<evidence type="ECO:0000313" key="3">
    <source>
        <dbReference type="Proteomes" id="UP000011115"/>
    </source>
</evidence>
<protein>
    <recommendedName>
        <fullName evidence="4">Gag-pol polyprotein</fullName>
    </recommendedName>
</protein>
<organism evidence="2 3">
    <name type="scientific">Solanum tuberosum</name>
    <name type="common">Potato</name>
    <dbReference type="NCBI Taxonomy" id="4113"/>
    <lineage>
        <taxon>Eukaryota</taxon>
        <taxon>Viridiplantae</taxon>
        <taxon>Streptophyta</taxon>
        <taxon>Embryophyta</taxon>
        <taxon>Tracheophyta</taxon>
        <taxon>Spermatophyta</taxon>
        <taxon>Magnoliopsida</taxon>
        <taxon>eudicotyledons</taxon>
        <taxon>Gunneridae</taxon>
        <taxon>Pentapetalae</taxon>
        <taxon>asterids</taxon>
        <taxon>lamiids</taxon>
        <taxon>Solanales</taxon>
        <taxon>Solanaceae</taxon>
        <taxon>Solanoideae</taxon>
        <taxon>Solaneae</taxon>
        <taxon>Solanum</taxon>
    </lineage>
</organism>
<reference evidence="3" key="1">
    <citation type="journal article" date="2011" name="Nature">
        <title>Genome sequence and analysis of the tuber crop potato.</title>
        <authorList>
            <consortium name="The Potato Genome Sequencing Consortium"/>
        </authorList>
    </citation>
    <scope>NUCLEOTIDE SEQUENCE [LARGE SCALE GENOMIC DNA]</scope>
    <source>
        <strain evidence="3">cv. DM1-3 516 R44</strain>
    </source>
</reference>
<proteinExistence type="predicted"/>
<feature type="region of interest" description="Disordered" evidence="1">
    <location>
        <begin position="84"/>
        <end position="105"/>
    </location>
</feature>
<reference evidence="2" key="2">
    <citation type="submission" date="2015-06" db="UniProtKB">
        <authorList>
            <consortium name="EnsemblPlants"/>
        </authorList>
    </citation>
    <scope>IDENTIFICATION</scope>
    <source>
        <strain evidence="2">DM1-3 516 R44</strain>
    </source>
</reference>
<dbReference type="PaxDb" id="4113-PGSC0003DMT400087915"/>
<dbReference type="HOGENOM" id="CLU_1868783_0_0_1"/>
<evidence type="ECO:0000256" key="1">
    <source>
        <dbReference type="SAM" id="MobiDB-lite"/>
    </source>
</evidence>
<dbReference type="EnsemblPlants" id="PGSC0003DMT400087915">
    <property type="protein sequence ID" value="PGSC0003DMT400087915"/>
    <property type="gene ID" value="PGSC0003DMG400037486"/>
</dbReference>
<evidence type="ECO:0000313" key="2">
    <source>
        <dbReference type="EnsemblPlants" id="PGSC0003DMT400087915"/>
    </source>
</evidence>
<name>M1DEU5_SOLTU</name>
<keyword evidence="3" id="KW-1185">Reference proteome</keyword>
<accession>M1DEU5</accession>